<reference evidence="3" key="1">
    <citation type="journal article" date="2017" name="Nat. Ecol. Evol.">
        <title>Genome expansion and lineage-specific genetic innovations in the forest pathogenic fungi Armillaria.</title>
        <authorList>
            <person name="Sipos G."/>
            <person name="Prasanna A.N."/>
            <person name="Walter M.C."/>
            <person name="O'Connor E."/>
            <person name="Balint B."/>
            <person name="Krizsan K."/>
            <person name="Kiss B."/>
            <person name="Hess J."/>
            <person name="Varga T."/>
            <person name="Slot J."/>
            <person name="Riley R."/>
            <person name="Boka B."/>
            <person name="Rigling D."/>
            <person name="Barry K."/>
            <person name="Lee J."/>
            <person name="Mihaltcheva S."/>
            <person name="LaButti K."/>
            <person name="Lipzen A."/>
            <person name="Waldron R."/>
            <person name="Moloney N.M."/>
            <person name="Sperisen C."/>
            <person name="Kredics L."/>
            <person name="Vagvoelgyi C."/>
            <person name="Patrignani A."/>
            <person name="Fitzpatrick D."/>
            <person name="Nagy I."/>
            <person name="Doyle S."/>
            <person name="Anderson J.B."/>
            <person name="Grigoriev I.V."/>
            <person name="Gueldener U."/>
            <person name="Muensterkoetter M."/>
            <person name="Nagy L.G."/>
        </authorList>
    </citation>
    <scope>NUCLEOTIDE SEQUENCE [LARGE SCALE GENOMIC DNA]</scope>
    <source>
        <strain evidence="3">C18/9</strain>
    </source>
</reference>
<feature type="compositionally biased region" description="Polar residues" evidence="1">
    <location>
        <begin position="16"/>
        <end position="34"/>
    </location>
</feature>
<dbReference type="PANTHER" id="PTHR37535:SF3">
    <property type="entry name" value="FLUG DOMAIN-CONTAINING PROTEIN"/>
    <property type="match status" value="1"/>
</dbReference>
<dbReference type="PANTHER" id="PTHR37535">
    <property type="entry name" value="FLUG DOMAIN PROTEIN"/>
    <property type="match status" value="1"/>
</dbReference>
<evidence type="ECO:0000256" key="1">
    <source>
        <dbReference type="SAM" id="MobiDB-lite"/>
    </source>
</evidence>
<dbReference type="STRING" id="47428.A0A284R6E3"/>
<protein>
    <submittedName>
        <fullName evidence="2">Uncharacterized protein</fullName>
    </submittedName>
</protein>
<sequence length="654" mass="73628">MRMEGETGSTWRLHGSLSSGTPFETPETCSNSIPSAKGYKQVRTPPEYEVKLEAAPSPLHQRGVFTPLNTTQVQDCIWKITFPLLDSLSEEEGVAPSNQMTVFISEDKLPPLHNEYQRRLRRQLHSPSHQIVLSPSASQQIYSCADLTNAYIVHARFCQKTDAVHVYQQRRMAEGGMRVPSTAAVPSSRHYFESRHFDDASVVGFCTEQPEHNPLQVYPEIDIGTKLPPREAFIAFTTHQALSSKGRISEYSTRDTIRSLMGSFGIWRREALKPVPFEYTQQVYTFIDSEQLAEIVPLCTDSMPKHSMSATDFEVLARALFRDTGFWTLRMVLQVAYLINIQSLMTGCPGVLVVVKIRHQKGYRGKSLYTKTLAIEDQIFADVTTAEQIFSPKIPPMDLHILTLKLESRPQCVACAEVLVNGIWGISSDRALNYTTYSGHLRRVSLVDGFIGMELEDNDLHTLMGHTKDSRKFQNAYQSRLVDSDLAAVLYNREENTEYVTAGKTVSSMSARRDNNAPVKLPLEHLAQEISETSGLLVSADVDEEEQKTVAAKVLDLAITQHDKEYCNIVRRGKEAPSRVDHCASCGEWYEDIHGDYSAWNDHCVGHYEDAFAPFQERLAEDLILHHDNNLIVVDDIAEYDPSTGFGGKQPVLY</sequence>
<evidence type="ECO:0000313" key="2">
    <source>
        <dbReference type="EMBL" id="SJL04285.1"/>
    </source>
</evidence>
<organism evidence="2 3">
    <name type="scientific">Armillaria ostoyae</name>
    <name type="common">Armillaria root rot fungus</name>
    <dbReference type="NCBI Taxonomy" id="47428"/>
    <lineage>
        <taxon>Eukaryota</taxon>
        <taxon>Fungi</taxon>
        <taxon>Dikarya</taxon>
        <taxon>Basidiomycota</taxon>
        <taxon>Agaricomycotina</taxon>
        <taxon>Agaricomycetes</taxon>
        <taxon>Agaricomycetidae</taxon>
        <taxon>Agaricales</taxon>
        <taxon>Marasmiineae</taxon>
        <taxon>Physalacriaceae</taxon>
        <taxon>Armillaria</taxon>
    </lineage>
</organism>
<dbReference type="Proteomes" id="UP000219338">
    <property type="component" value="Unassembled WGS sequence"/>
</dbReference>
<accession>A0A284R6E3</accession>
<name>A0A284R6E3_ARMOS</name>
<dbReference type="EMBL" id="FUEG01000005">
    <property type="protein sequence ID" value="SJL04285.1"/>
    <property type="molecule type" value="Genomic_DNA"/>
</dbReference>
<dbReference type="AlphaFoldDB" id="A0A284R6E3"/>
<proteinExistence type="predicted"/>
<feature type="region of interest" description="Disordered" evidence="1">
    <location>
        <begin position="1"/>
        <end position="44"/>
    </location>
</feature>
<dbReference type="OrthoDB" id="3033142at2759"/>
<gene>
    <name evidence="2" type="ORF">ARMOST_07646</name>
</gene>
<keyword evidence="3" id="KW-1185">Reference proteome</keyword>
<evidence type="ECO:0000313" key="3">
    <source>
        <dbReference type="Proteomes" id="UP000219338"/>
    </source>
</evidence>